<name>A0ABX0W256_9RHOB</name>
<feature type="region of interest" description="Disordered" evidence="1">
    <location>
        <begin position="238"/>
        <end position="261"/>
    </location>
</feature>
<evidence type="ECO:0000313" key="3">
    <source>
        <dbReference type="EMBL" id="NIY73735.1"/>
    </source>
</evidence>
<organism evidence="3 4">
    <name type="scientific">Marivivens donghaensis</name>
    <dbReference type="NCBI Taxonomy" id="1699413"/>
    <lineage>
        <taxon>Bacteria</taxon>
        <taxon>Pseudomonadati</taxon>
        <taxon>Pseudomonadota</taxon>
        <taxon>Alphaproteobacteria</taxon>
        <taxon>Rhodobacterales</taxon>
        <taxon>Paracoccaceae</taxon>
        <taxon>Marivivens group</taxon>
        <taxon>Marivivens</taxon>
    </lineage>
</organism>
<comment type="caution">
    <text evidence="3">The sequence shown here is derived from an EMBL/GenBank/DDBJ whole genome shotgun (WGS) entry which is preliminary data.</text>
</comment>
<dbReference type="InterPro" id="IPR009839">
    <property type="entry name" value="SseB_N"/>
</dbReference>
<dbReference type="Proteomes" id="UP000709466">
    <property type="component" value="Unassembled WGS sequence"/>
</dbReference>
<gene>
    <name evidence="3" type="ORF">HCZ30_14980</name>
</gene>
<keyword evidence="4" id="KW-1185">Reference proteome</keyword>
<protein>
    <submittedName>
        <fullName evidence="3">SseB family protein</fullName>
    </submittedName>
</protein>
<evidence type="ECO:0000256" key="1">
    <source>
        <dbReference type="SAM" id="MobiDB-lite"/>
    </source>
</evidence>
<dbReference type="Pfam" id="PF07179">
    <property type="entry name" value="SseB"/>
    <property type="match status" value="1"/>
</dbReference>
<dbReference type="RefSeq" id="WP_167639122.1">
    <property type="nucleotide sequence ID" value="NZ_JAATOP010000013.1"/>
</dbReference>
<sequence>MQTELDAAHAAMEANPEDDAARLRFYERLADNELFLLLAGEPEGDDDIMPEVIEADGVQYVLVFDREERLAEFTERLASYASISGRGLAQMLQGQGIGMGVNLGQPSSILIPPSAIEWLVETLAHAPEEADARPTEITAPKGLPETLIAGIDRKLATAGGLAEVAFLTGVKYDNGTNGHILCFVGVKEGAEPALTRAVSEALTFSGIDAGMLDVTFVASDNPFIAQLERVGLRFDLPKPEQNAHVPGANPGMDPNKPPKLK</sequence>
<proteinExistence type="predicted"/>
<accession>A0ABX0W256</accession>
<evidence type="ECO:0000259" key="2">
    <source>
        <dbReference type="Pfam" id="PF07179"/>
    </source>
</evidence>
<reference evidence="3 4" key="1">
    <citation type="submission" date="2020-03" db="EMBL/GenBank/DDBJ databases">
        <title>Bacterial isolates of synthetic phycosphere.</title>
        <authorList>
            <person name="Fu H."/>
            <person name="Moran M.A."/>
        </authorList>
    </citation>
    <scope>NUCLEOTIDE SEQUENCE [LARGE SCALE GENOMIC DNA]</scope>
    <source>
        <strain evidence="3 4">HF1</strain>
    </source>
</reference>
<evidence type="ECO:0000313" key="4">
    <source>
        <dbReference type="Proteomes" id="UP000709466"/>
    </source>
</evidence>
<feature type="domain" description="SseB protein N-terminal" evidence="2">
    <location>
        <begin position="6"/>
        <end position="118"/>
    </location>
</feature>
<dbReference type="EMBL" id="JAATOP010000013">
    <property type="protein sequence ID" value="NIY73735.1"/>
    <property type="molecule type" value="Genomic_DNA"/>
</dbReference>